<keyword evidence="2" id="KW-1185">Reference proteome</keyword>
<dbReference type="EMBL" id="JAGEOK010000037">
    <property type="protein sequence ID" value="MBO2443790.1"/>
    <property type="molecule type" value="Genomic_DNA"/>
</dbReference>
<dbReference type="Proteomes" id="UP000666915">
    <property type="component" value="Unassembled WGS sequence"/>
</dbReference>
<reference evidence="1 2" key="1">
    <citation type="submission" date="2021-03" db="EMBL/GenBank/DDBJ databases">
        <authorList>
            <person name="Kanchanasin P."/>
            <person name="Saeng-In P."/>
            <person name="Phongsopitanun W."/>
            <person name="Yuki M."/>
            <person name="Kudo T."/>
            <person name="Ohkuma M."/>
            <person name="Tanasupawat S."/>
        </authorList>
    </citation>
    <scope>NUCLEOTIDE SEQUENCE [LARGE SCALE GENOMIC DNA]</scope>
    <source>
        <strain evidence="1 2">L46</strain>
    </source>
</reference>
<protein>
    <submittedName>
        <fullName evidence="1">Uncharacterized protein</fullName>
    </submittedName>
</protein>
<comment type="caution">
    <text evidence="1">The sequence shown here is derived from an EMBL/GenBank/DDBJ whole genome shotgun (WGS) entry which is preliminary data.</text>
</comment>
<name>A0ABS3RC36_9ACTN</name>
<dbReference type="RefSeq" id="WP_208272103.1">
    <property type="nucleotide sequence ID" value="NZ_BAAAGM010000065.1"/>
</dbReference>
<evidence type="ECO:0000313" key="2">
    <source>
        <dbReference type="Proteomes" id="UP000666915"/>
    </source>
</evidence>
<proteinExistence type="predicted"/>
<sequence>MPDNILDWQAIRDALYDVRQTIDAAYPGTSYGAPYSSHTLGRLDIHHREIAVALFYEPDEGWTLRFEDDGPQVPLADSRGLPYTGDNGSLVATLALQAIDNYIDRR</sequence>
<evidence type="ECO:0000313" key="1">
    <source>
        <dbReference type="EMBL" id="MBO2443790.1"/>
    </source>
</evidence>
<organism evidence="1 2">
    <name type="scientific">Actinomadura nitritigenes</name>
    <dbReference type="NCBI Taxonomy" id="134602"/>
    <lineage>
        <taxon>Bacteria</taxon>
        <taxon>Bacillati</taxon>
        <taxon>Actinomycetota</taxon>
        <taxon>Actinomycetes</taxon>
        <taxon>Streptosporangiales</taxon>
        <taxon>Thermomonosporaceae</taxon>
        <taxon>Actinomadura</taxon>
    </lineage>
</organism>
<accession>A0ABS3RC36</accession>
<gene>
    <name evidence="1" type="ORF">J4557_40330</name>
</gene>